<name>A0AAW5Q6V1_9ACTN</name>
<dbReference type="EMBL" id="JALXTC010000040">
    <property type="protein sequence ID" value="MCT2118034.1"/>
    <property type="molecule type" value="Genomic_DNA"/>
</dbReference>
<dbReference type="EMBL" id="JBFTEZ010000002">
    <property type="protein sequence ID" value="MEX6463762.1"/>
    <property type="molecule type" value="Genomic_DNA"/>
</dbReference>
<dbReference type="Proteomes" id="UP001560293">
    <property type="component" value="Unassembled WGS sequence"/>
</dbReference>
<dbReference type="AlphaFoldDB" id="A0AAW5Q6V1"/>
<reference evidence="4" key="2">
    <citation type="submission" date="2024-07" db="EMBL/GenBank/DDBJ databases">
        <title>Pseudomonas strain that inhibits Aeromonas fish pathogens.</title>
        <authorList>
            <person name="Wildschutte H."/>
        </authorList>
    </citation>
    <scope>NUCLEOTIDE SEQUENCE [LARGE SCALE GENOMIC DNA]</scope>
    <source>
        <strain evidence="4">n60</strain>
    </source>
</reference>
<organism evidence="1 3">
    <name type="scientific">Dietzia cinnamea</name>
    <dbReference type="NCBI Taxonomy" id="321318"/>
    <lineage>
        <taxon>Bacteria</taxon>
        <taxon>Bacillati</taxon>
        <taxon>Actinomycetota</taxon>
        <taxon>Actinomycetes</taxon>
        <taxon>Mycobacteriales</taxon>
        <taxon>Dietziaceae</taxon>
        <taxon>Dietzia</taxon>
    </lineage>
</organism>
<dbReference type="Proteomes" id="UP001206890">
    <property type="component" value="Unassembled WGS sequence"/>
</dbReference>
<gene>
    <name evidence="2" type="ORF">AB6N35_05220</name>
    <name evidence="1" type="ORF">M3D93_09765</name>
</gene>
<reference evidence="1" key="1">
    <citation type="submission" date="2022-04" db="EMBL/GenBank/DDBJ databases">
        <title>Human microbiome associated bacterial genomes.</title>
        <authorList>
            <person name="Sandstrom S."/>
            <person name="Salamzade R."/>
            <person name="Kalan L.R."/>
        </authorList>
    </citation>
    <scope>NUCLEOTIDE SEQUENCE</scope>
    <source>
        <strain evidence="1">P3-SID1762</strain>
    </source>
</reference>
<protein>
    <submittedName>
        <fullName evidence="1">Uncharacterized protein</fullName>
    </submittedName>
</protein>
<comment type="caution">
    <text evidence="1">The sequence shown here is derived from an EMBL/GenBank/DDBJ whole genome shotgun (WGS) entry which is preliminary data.</text>
</comment>
<dbReference type="RefSeq" id="WP_061229870.1">
    <property type="nucleotide sequence ID" value="NZ_JAFFGT010000057.1"/>
</dbReference>
<evidence type="ECO:0000313" key="1">
    <source>
        <dbReference type="EMBL" id="MCT2118034.1"/>
    </source>
</evidence>
<evidence type="ECO:0000313" key="2">
    <source>
        <dbReference type="EMBL" id="MEX6463762.1"/>
    </source>
</evidence>
<accession>A0AAW5Q6V1</accession>
<sequence length="80" mass="9086">MSQESNGDHDDDVRWSQVEDAFFVGSHRGNFVGYIDQTSDGTFRKFDEMSQPRGEARTLERSMTCLNDLYFATAPAGDDR</sequence>
<evidence type="ECO:0000313" key="3">
    <source>
        <dbReference type="Proteomes" id="UP001206890"/>
    </source>
</evidence>
<keyword evidence="4" id="KW-1185">Reference proteome</keyword>
<reference evidence="2" key="3">
    <citation type="submission" date="2024-07" db="EMBL/GenBank/DDBJ databases">
        <authorList>
            <person name="Wildschutte H."/>
        </authorList>
    </citation>
    <scope>NUCLEOTIDE SEQUENCE</scope>
    <source>
        <strain evidence="2">N60</strain>
    </source>
</reference>
<proteinExistence type="predicted"/>
<evidence type="ECO:0000313" key="4">
    <source>
        <dbReference type="Proteomes" id="UP001560293"/>
    </source>
</evidence>